<evidence type="ECO:0000259" key="1">
    <source>
        <dbReference type="Pfam" id="PF26634"/>
    </source>
</evidence>
<reference evidence="2" key="2">
    <citation type="submission" date="2022-10" db="EMBL/GenBank/DDBJ databases">
        <authorList>
            <consortium name="ENA_rothamsted_submissions"/>
            <consortium name="culmorum"/>
            <person name="King R."/>
        </authorList>
    </citation>
    <scope>NUCLEOTIDE SEQUENCE</scope>
</reference>
<accession>A0A9N9SLM7</accession>
<dbReference type="PANTHER" id="PTHR35374:SF1">
    <property type="entry name" value="PROTEIN KINASE DOMAIN-CONTAINING PROTEIN"/>
    <property type="match status" value="1"/>
</dbReference>
<dbReference type="OrthoDB" id="6781201at2759"/>
<dbReference type="Pfam" id="PF26634">
    <property type="entry name" value="DUF8207"/>
    <property type="match status" value="1"/>
</dbReference>
<dbReference type="Proteomes" id="UP001153737">
    <property type="component" value="Chromosome 8"/>
</dbReference>
<name>A0A9N9SLM7_PHACE</name>
<feature type="domain" description="DUF8207" evidence="1">
    <location>
        <begin position="23"/>
        <end position="115"/>
    </location>
</feature>
<organism evidence="2 3">
    <name type="scientific">Phaedon cochleariae</name>
    <name type="common">Mustard beetle</name>
    <dbReference type="NCBI Taxonomy" id="80249"/>
    <lineage>
        <taxon>Eukaryota</taxon>
        <taxon>Metazoa</taxon>
        <taxon>Ecdysozoa</taxon>
        <taxon>Arthropoda</taxon>
        <taxon>Hexapoda</taxon>
        <taxon>Insecta</taxon>
        <taxon>Pterygota</taxon>
        <taxon>Neoptera</taxon>
        <taxon>Endopterygota</taxon>
        <taxon>Coleoptera</taxon>
        <taxon>Polyphaga</taxon>
        <taxon>Cucujiformia</taxon>
        <taxon>Chrysomeloidea</taxon>
        <taxon>Chrysomelidae</taxon>
        <taxon>Chrysomelinae</taxon>
        <taxon>Chrysomelini</taxon>
        <taxon>Phaedon</taxon>
    </lineage>
</organism>
<dbReference type="PANTHER" id="PTHR35374">
    <property type="entry name" value="CYCLIN-DEPENDENT KINASE 11A-LIKE"/>
    <property type="match status" value="1"/>
</dbReference>
<evidence type="ECO:0000313" key="3">
    <source>
        <dbReference type="Proteomes" id="UP001153737"/>
    </source>
</evidence>
<dbReference type="AlphaFoldDB" id="A0A9N9SLM7"/>
<sequence>MSEKYITKRNNDWYTLFCDGPDHDAVYGVRRGGEFGELIIGKELIEFENGDISIRNRRFKQTTGLISLLFKREPTKYSTEDMSSYKMILLLSNAHKQLYEENGKINSNRSLKWHKWQISGFWGGRYQEWQVAGVAGGRGGRSGRCQEWQVSGRCQEWQVSGRCQEWQVAGVADGRSGRLKKWQVAGVAGGRSDRLQEWQVAGSRCSPHCSWRGKGGREGEREKEGDEYIWKTVKYTCEKKNADSGADELNVPSREAMPAA</sequence>
<dbReference type="InterPro" id="IPR058520">
    <property type="entry name" value="DUF8207"/>
</dbReference>
<proteinExistence type="predicted"/>
<gene>
    <name evidence="2" type="ORF">PHAECO_LOCUS11986</name>
</gene>
<evidence type="ECO:0000313" key="2">
    <source>
        <dbReference type="EMBL" id="CAG9824316.1"/>
    </source>
</evidence>
<reference evidence="2" key="1">
    <citation type="submission" date="2022-01" db="EMBL/GenBank/DDBJ databases">
        <authorList>
            <person name="King R."/>
        </authorList>
    </citation>
    <scope>NUCLEOTIDE SEQUENCE</scope>
</reference>
<keyword evidence="3" id="KW-1185">Reference proteome</keyword>
<dbReference type="EMBL" id="OU896714">
    <property type="protein sequence ID" value="CAG9824316.1"/>
    <property type="molecule type" value="Genomic_DNA"/>
</dbReference>
<protein>
    <recommendedName>
        <fullName evidence="1">DUF8207 domain-containing protein</fullName>
    </recommendedName>
</protein>